<proteinExistence type="predicted"/>
<evidence type="ECO:0000313" key="2">
    <source>
        <dbReference type="Proteomes" id="UP000092600"/>
    </source>
</evidence>
<feature type="non-terminal residue" evidence="1">
    <location>
        <position position="86"/>
    </location>
</feature>
<dbReference type="EMBL" id="LSRQ01005098">
    <property type="protein sequence ID" value="OAY68144.1"/>
    <property type="molecule type" value="Genomic_DNA"/>
</dbReference>
<sequence length="86" mass="9961">QNTNIQWLLRLRHLLRFCTLPRNSKDGVGNTPLSATVFHSFLSHKEVTKEKDDLEWEIIETTKALTRTGPVEGYKPKNLSLEEELK</sequence>
<name>A0A199UTQ0_ANACO</name>
<feature type="non-terminal residue" evidence="1">
    <location>
        <position position="1"/>
    </location>
</feature>
<organism evidence="1 2">
    <name type="scientific">Ananas comosus</name>
    <name type="common">Pineapple</name>
    <name type="synonym">Ananas ananas</name>
    <dbReference type="NCBI Taxonomy" id="4615"/>
    <lineage>
        <taxon>Eukaryota</taxon>
        <taxon>Viridiplantae</taxon>
        <taxon>Streptophyta</taxon>
        <taxon>Embryophyta</taxon>
        <taxon>Tracheophyta</taxon>
        <taxon>Spermatophyta</taxon>
        <taxon>Magnoliopsida</taxon>
        <taxon>Liliopsida</taxon>
        <taxon>Poales</taxon>
        <taxon>Bromeliaceae</taxon>
        <taxon>Bromelioideae</taxon>
        <taxon>Ananas</taxon>
    </lineage>
</organism>
<comment type="caution">
    <text evidence="1">The sequence shown here is derived from an EMBL/GenBank/DDBJ whole genome shotgun (WGS) entry which is preliminary data.</text>
</comment>
<dbReference type="AlphaFoldDB" id="A0A199UTQ0"/>
<dbReference type="STRING" id="4615.A0A199UTQ0"/>
<accession>A0A199UTQ0</accession>
<gene>
    <name evidence="1" type="ORF">ACMD2_10399</name>
</gene>
<dbReference type="Proteomes" id="UP000092600">
    <property type="component" value="Unassembled WGS sequence"/>
</dbReference>
<evidence type="ECO:0000313" key="1">
    <source>
        <dbReference type="EMBL" id="OAY68144.1"/>
    </source>
</evidence>
<protein>
    <submittedName>
        <fullName evidence="1">Uncharacterized protein</fullName>
    </submittedName>
</protein>
<reference evidence="1 2" key="1">
    <citation type="journal article" date="2016" name="DNA Res.">
        <title>The draft genome of MD-2 pineapple using hybrid error correction of long reads.</title>
        <authorList>
            <person name="Redwan R.M."/>
            <person name="Saidin A."/>
            <person name="Kumar S.V."/>
        </authorList>
    </citation>
    <scope>NUCLEOTIDE SEQUENCE [LARGE SCALE GENOMIC DNA]</scope>
    <source>
        <strain evidence="2">cv. MD2</strain>
        <tissue evidence="1">Leaf</tissue>
    </source>
</reference>